<dbReference type="OMA" id="FTRTRFF"/>
<dbReference type="OrthoDB" id="18798at2759"/>
<dbReference type="InterPro" id="IPR001806">
    <property type="entry name" value="Small_GTPase"/>
</dbReference>
<keyword evidence="3" id="KW-0378">Hydrolase</keyword>
<dbReference type="Proteomes" id="UP000007110">
    <property type="component" value="Unassembled WGS sequence"/>
</dbReference>
<comment type="similarity">
    <text evidence="1">Belongs to the small GTPase superfamily. Ras family.</text>
</comment>
<dbReference type="PANTHER" id="PTHR45704">
    <property type="entry name" value="RAS-LIKE FAMILY MEMBER 11"/>
    <property type="match status" value="1"/>
</dbReference>
<organism evidence="6 7">
    <name type="scientific">Strongylocentrotus purpuratus</name>
    <name type="common">Purple sea urchin</name>
    <dbReference type="NCBI Taxonomy" id="7668"/>
    <lineage>
        <taxon>Eukaryota</taxon>
        <taxon>Metazoa</taxon>
        <taxon>Echinodermata</taxon>
        <taxon>Eleutherozoa</taxon>
        <taxon>Echinozoa</taxon>
        <taxon>Echinoidea</taxon>
        <taxon>Euechinoidea</taxon>
        <taxon>Echinacea</taxon>
        <taxon>Camarodonta</taxon>
        <taxon>Echinidea</taxon>
        <taxon>Strongylocentrotidae</taxon>
        <taxon>Strongylocentrotus</taxon>
    </lineage>
</organism>
<dbReference type="SMART" id="SM00175">
    <property type="entry name" value="RAB"/>
    <property type="match status" value="1"/>
</dbReference>
<evidence type="ECO:0000313" key="7">
    <source>
        <dbReference type="Proteomes" id="UP000007110"/>
    </source>
</evidence>
<name>A0A7M7HFC1_STRPU</name>
<dbReference type="Pfam" id="PF00071">
    <property type="entry name" value="Ras"/>
    <property type="match status" value="1"/>
</dbReference>
<feature type="region of interest" description="Disordered" evidence="5">
    <location>
        <begin position="212"/>
        <end position="244"/>
    </location>
</feature>
<protein>
    <recommendedName>
        <fullName evidence="2">small monomeric GTPase</fullName>
        <ecNumber evidence="2">3.6.5.2</ecNumber>
    </recommendedName>
</protein>
<evidence type="ECO:0000256" key="3">
    <source>
        <dbReference type="ARBA" id="ARBA00022801"/>
    </source>
</evidence>
<dbReference type="Gene3D" id="3.40.50.300">
    <property type="entry name" value="P-loop containing nucleotide triphosphate hydrolases"/>
    <property type="match status" value="1"/>
</dbReference>
<dbReference type="RefSeq" id="XP_011662132.2">
    <property type="nucleotide sequence ID" value="XM_011663830.2"/>
</dbReference>
<evidence type="ECO:0000256" key="5">
    <source>
        <dbReference type="SAM" id="MobiDB-lite"/>
    </source>
</evidence>
<accession>A0A7M7HFC1</accession>
<evidence type="ECO:0000313" key="6">
    <source>
        <dbReference type="EnsemblMetazoa" id="XP_011662132"/>
    </source>
</evidence>
<dbReference type="GeneID" id="100889700"/>
<dbReference type="InterPro" id="IPR051065">
    <property type="entry name" value="Ras-related_GTPase"/>
</dbReference>
<dbReference type="NCBIfam" id="TIGR00231">
    <property type="entry name" value="small_GTP"/>
    <property type="match status" value="1"/>
</dbReference>
<dbReference type="InParanoid" id="A0A7M7HFC1"/>
<evidence type="ECO:0000256" key="2">
    <source>
        <dbReference type="ARBA" id="ARBA00011984"/>
    </source>
</evidence>
<sequence length="282" mass="32036">MTTQRRRRASTVIAGYHTPDIADTITSSNSKKTSPRADGLTFRVVLLGVPGVGKTALTVRYTTRRFIGDYDPTLEYLCRHQTRVDSKDVTMEIQDTAGQDYLGHRSRYAIWGDAFLFVYSITDRNSFETIVNCKRSIENVLQTSQIPGVLVGNKNDLDSEDRMVSHLEGVELGDELGLPFFEVSAKDGHQIWDVADVFENLFREWNRSRQMKRKGKARSLRTPNLEWSRPAAPPSNGNTYEHDDDAIQSSTIPAKKPTANMRKAVNKLILIQRFTRTRFFST</sequence>
<proteinExistence type="inferred from homology"/>
<dbReference type="KEGG" id="spu:100889700"/>
<dbReference type="EC" id="3.6.5.2" evidence="2"/>
<keyword evidence="7" id="KW-1185">Reference proteome</keyword>
<dbReference type="InterPro" id="IPR027417">
    <property type="entry name" value="P-loop_NTPase"/>
</dbReference>
<dbReference type="GO" id="GO:0003925">
    <property type="term" value="F:G protein activity"/>
    <property type="evidence" value="ECO:0007669"/>
    <property type="project" value="UniProtKB-EC"/>
</dbReference>
<reference evidence="7" key="1">
    <citation type="submission" date="2015-02" db="EMBL/GenBank/DDBJ databases">
        <title>Genome sequencing for Strongylocentrotus purpuratus.</title>
        <authorList>
            <person name="Murali S."/>
            <person name="Liu Y."/>
            <person name="Vee V."/>
            <person name="English A."/>
            <person name="Wang M."/>
            <person name="Skinner E."/>
            <person name="Han Y."/>
            <person name="Muzny D.M."/>
            <person name="Worley K.C."/>
            <person name="Gibbs R.A."/>
        </authorList>
    </citation>
    <scope>NUCLEOTIDE SEQUENCE</scope>
</reference>
<reference evidence="6" key="2">
    <citation type="submission" date="2021-01" db="UniProtKB">
        <authorList>
            <consortium name="EnsemblMetazoa"/>
        </authorList>
    </citation>
    <scope>IDENTIFICATION</scope>
</reference>
<dbReference type="PROSITE" id="PS51419">
    <property type="entry name" value="RAB"/>
    <property type="match status" value="1"/>
</dbReference>
<comment type="catalytic activity">
    <reaction evidence="4">
        <text>GTP + H2O = GDP + phosphate + H(+)</text>
        <dbReference type="Rhea" id="RHEA:19669"/>
        <dbReference type="ChEBI" id="CHEBI:15377"/>
        <dbReference type="ChEBI" id="CHEBI:15378"/>
        <dbReference type="ChEBI" id="CHEBI:37565"/>
        <dbReference type="ChEBI" id="CHEBI:43474"/>
        <dbReference type="ChEBI" id="CHEBI:58189"/>
        <dbReference type="EC" id="3.6.5.2"/>
    </reaction>
</comment>
<dbReference type="InterPro" id="IPR005225">
    <property type="entry name" value="Small_GTP-bd"/>
</dbReference>
<dbReference type="PRINTS" id="PR00449">
    <property type="entry name" value="RASTRNSFRMNG"/>
</dbReference>
<dbReference type="SUPFAM" id="SSF52540">
    <property type="entry name" value="P-loop containing nucleoside triphosphate hydrolases"/>
    <property type="match status" value="1"/>
</dbReference>
<dbReference type="SMART" id="SM00174">
    <property type="entry name" value="RHO"/>
    <property type="match status" value="1"/>
</dbReference>
<dbReference type="EnsemblMetazoa" id="XM_011663830">
    <property type="protein sequence ID" value="XP_011662132"/>
    <property type="gene ID" value="LOC100889700"/>
</dbReference>
<dbReference type="PROSITE" id="PS51421">
    <property type="entry name" value="RAS"/>
    <property type="match status" value="1"/>
</dbReference>
<evidence type="ECO:0000256" key="4">
    <source>
        <dbReference type="ARBA" id="ARBA00048098"/>
    </source>
</evidence>
<evidence type="ECO:0000256" key="1">
    <source>
        <dbReference type="ARBA" id="ARBA00008344"/>
    </source>
</evidence>
<dbReference type="AlphaFoldDB" id="A0A7M7HFC1"/>
<dbReference type="SMART" id="SM00176">
    <property type="entry name" value="RAN"/>
    <property type="match status" value="1"/>
</dbReference>
<dbReference type="GO" id="GO:0005525">
    <property type="term" value="F:GTP binding"/>
    <property type="evidence" value="ECO:0007669"/>
    <property type="project" value="InterPro"/>
</dbReference>
<dbReference type="SMART" id="SM00173">
    <property type="entry name" value="RAS"/>
    <property type="match status" value="1"/>
</dbReference>